<name>X1ETU1_9ZZZZ</name>
<proteinExistence type="predicted"/>
<organism evidence="1">
    <name type="scientific">marine sediment metagenome</name>
    <dbReference type="NCBI Taxonomy" id="412755"/>
    <lineage>
        <taxon>unclassified sequences</taxon>
        <taxon>metagenomes</taxon>
        <taxon>ecological metagenomes</taxon>
    </lineage>
</organism>
<gene>
    <name evidence="1" type="ORF">S03H2_04458</name>
</gene>
<dbReference type="EMBL" id="BARU01001770">
    <property type="protein sequence ID" value="GAH20579.1"/>
    <property type="molecule type" value="Genomic_DNA"/>
</dbReference>
<evidence type="ECO:0008006" key="2">
    <source>
        <dbReference type="Google" id="ProtNLM"/>
    </source>
</evidence>
<reference evidence="1" key="1">
    <citation type="journal article" date="2014" name="Front. Microbiol.">
        <title>High frequency of phylogenetically diverse reductive dehalogenase-homologous genes in deep subseafloor sedimentary metagenomes.</title>
        <authorList>
            <person name="Kawai M."/>
            <person name="Futagami T."/>
            <person name="Toyoda A."/>
            <person name="Takaki Y."/>
            <person name="Nishi S."/>
            <person name="Hori S."/>
            <person name="Arai W."/>
            <person name="Tsubouchi T."/>
            <person name="Morono Y."/>
            <person name="Uchiyama I."/>
            <person name="Ito T."/>
            <person name="Fujiyama A."/>
            <person name="Inagaki F."/>
            <person name="Takami H."/>
        </authorList>
    </citation>
    <scope>NUCLEOTIDE SEQUENCE</scope>
    <source>
        <strain evidence="1">Expedition CK06-06</strain>
    </source>
</reference>
<dbReference type="AlphaFoldDB" id="X1ETU1"/>
<evidence type="ECO:0000313" key="1">
    <source>
        <dbReference type="EMBL" id="GAH20579.1"/>
    </source>
</evidence>
<comment type="caution">
    <text evidence="1">The sequence shown here is derived from an EMBL/GenBank/DDBJ whole genome shotgun (WGS) entry which is preliminary data.</text>
</comment>
<sequence>MSSEIKMSDDEYKVEYTTVSIPKLLADKVKERMKGTGFSSVSSYVTYVLRQVLSSIEQDKRAKQAFTKEEEDRVKQRLRDLGYID</sequence>
<protein>
    <recommendedName>
        <fullName evidence="2">CopG family transcriptional regulator</fullName>
    </recommendedName>
</protein>
<accession>X1ETU1</accession>